<dbReference type="PANTHER" id="PTHR31571">
    <property type="entry name" value="ALTERED INHERITANCE OF MITOCHONDRIA PROTEIN 6"/>
    <property type="match status" value="1"/>
</dbReference>
<dbReference type="InterPro" id="IPR051236">
    <property type="entry name" value="HAT_RTT109-like"/>
</dbReference>
<evidence type="ECO:0000256" key="1">
    <source>
        <dbReference type="ARBA" id="ARBA00008858"/>
    </source>
</evidence>
<dbReference type="GO" id="GO:0008081">
    <property type="term" value="F:phosphoric diester hydrolase activity"/>
    <property type="evidence" value="ECO:0007669"/>
    <property type="project" value="InterPro"/>
</dbReference>
<evidence type="ECO:0000313" key="4">
    <source>
        <dbReference type="EMBL" id="PWO00275.1"/>
    </source>
</evidence>
<dbReference type="SUPFAM" id="SSF51695">
    <property type="entry name" value="PLC-like phosphodiesterases"/>
    <property type="match status" value="1"/>
</dbReference>
<gene>
    <name evidence="4" type="ORF">FA09DRAFT_327739</name>
</gene>
<dbReference type="InterPro" id="IPR017946">
    <property type="entry name" value="PLC-like_Pdiesterase_TIM-brl"/>
</dbReference>
<proteinExistence type="inferred from homology"/>
<sequence>MRPAAALLAPLLAAVQVAALRLVPAAPAELATPQPLGGIDAALLRHAADWSRDVQPLPVHSHNDYWRGVPVLDALARGVRSVESDVWLHPRTRELFVGHDPYSLSRARTFARLTLAPLRAALEQANAANARYSDSSDARFFAPLQQGAPRAWNGFYTAGPGNAAPLQLLVDLKTDGAATLRAVEEALVPLHADGYLSDYADGRLRPGPLIVIGTGNTRAEDLAARPARNVFLDCPLGRLSETFVVDGVSFAYNSTLCGVASTNLATLVPGWEGLEEPSDAQVANLTRAIDEAHALGIKTRVWDTPVWPSYARDRVNTLLLRLGSDWINADDLGASRRCAASCVADALALPQRRSKPSSPAHTDCSS</sequence>
<dbReference type="GO" id="GO:0006629">
    <property type="term" value="P:lipid metabolic process"/>
    <property type="evidence" value="ECO:0007669"/>
    <property type="project" value="InterPro"/>
</dbReference>
<dbReference type="OrthoDB" id="4153866at2759"/>
<keyword evidence="3" id="KW-0732">Signal</keyword>
<dbReference type="EMBL" id="KZ819285">
    <property type="protein sequence ID" value="PWO00275.1"/>
    <property type="molecule type" value="Genomic_DNA"/>
</dbReference>
<evidence type="ECO:0000256" key="2">
    <source>
        <dbReference type="ARBA" id="ARBA00014286"/>
    </source>
</evidence>
<dbReference type="STRING" id="58919.A0A316ZGX5"/>
<reference evidence="4 5" key="1">
    <citation type="journal article" date="2018" name="Mol. Biol. Evol.">
        <title>Broad Genomic Sampling Reveals a Smut Pathogenic Ancestry of the Fungal Clade Ustilaginomycotina.</title>
        <authorList>
            <person name="Kijpornyongpan T."/>
            <person name="Mondo S.J."/>
            <person name="Barry K."/>
            <person name="Sandor L."/>
            <person name="Lee J."/>
            <person name="Lipzen A."/>
            <person name="Pangilinan J."/>
            <person name="LaButti K."/>
            <person name="Hainaut M."/>
            <person name="Henrissat B."/>
            <person name="Grigoriev I.V."/>
            <person name="Spatafora J.W."/>
            <person name="Aime M.C."/>
        </authorList>
    </citation>
    <scope>NUCLEOTIDE SEQUENCE [LARGE SCALE GENOMIC DNA]</scope>
    <source>
        <strain evidence="4 5">MCA 4186</strain>
    </source>
</reference>
<dbReference type="RefSeq" id="XP_025600553.1">
    <property type="nucleotide sequence ID" value="XM_025741505.1"/>
</dbReference>
<dbReference type="Proteomes" id="UP000245946">
    <property type="component" value="Unassembled WGS sequence"/>
</dbReference>
<feature type="chain" id="PRO_5016252217" description="Altered inheritance of mitochondria protein 6" evidence="3">
    <location>
        <begin position="20"/>
        <end position="366"/>
    </location>
</feature>
<feature type="signal peptide" evidence="3">
    <location>
        <begin position="1"/>
        <end position="19"/>
    </location>
</feature>
<comment type="similarity">
    <text evidence="1">Belongs to the AIM6 family.</text>
</comment>
<evidence type="ECO:0000256" key="3">
    <source>
        <dbReference type="SAM" id="SignalP"/>
    </source>
</evidence>
<protein>
    <recommendedName>
        <fullName evidence="2">Altered inheritance of mitochondria protein 6</fullName>
    </recommendedName>
</protein>
<evidence type="ECO:0000313" key="5">
    <source>
        <dbReference type="Proteomes" id="UP000245946"/>
    </source>
</evidence>
<keyword evidence="5" id="KW-1185">Reference proteome</keyword>
<name>A0A316ZGX5_9BASI</name>
<dbReference type="PANTHER" id="PTHR31571:SF1">
    <property type="entry name" value="ALTERED INHERITANCE OF MITOCHONDRIA PROTEIN 6"/>
    <property type="match status" value="1"/>
</dbReference>
<dbReference type="AlphaFoldDB" id="A0A316ZGX5"/>
<dbReference type="GeneID" id="37269049"/>
<organism evidence="4 5">
    <name type="scientific">Tilletiopsis washingtonensis</name>
    <dbReference type="NCBI Taxonomy" id="58919"/>
    <lineage>
        <taxon>Eukaryota</taxon>
        <taxon>Fungi</taxon>
        <taxon>Dikarya</taxon>
        <taxon>Basidiomycota</taxon>
        <taxon>Ustilaginomycotina</taxon>
        <taxon>Exobasidiomycetes</taxon>
        <taxon>Entylomatales</taxon>
        <taxon>Entylomatales incertae sedis</taxon>
        <taxon>Tilletiopsis</taxon>
    </lineage>
</organism>
<accession>A0A316ZGX5</accession>